<feature type="repeat" description="RCC1" evidence="2">
    <location>
        <begin position="95"/>
        <end position="148"/>
    </location>
</feature>
<dbReference type="InterPro" id="IPR009091">
    <property type="entry name" value="RCC1/BLIP-II"/>
</dbReference>
<dbReference type="OrthoDB" id="10256179at2759"/>
<dbReference type="PANTHER" id="PTHR22872">
    <property type="entry name" value="BTK-BINDING PROTEIN-RELATED"/>
    <property type="match status" value="1"/>
</dbReference>
<dbReference type="InterPro" id="IPR058923">
    <property type="entry name" value="RCC1-like_dom"/>
</dbReference>
<keyword evidence="1" id="KW-0677">Repeat</keyword>
<dbReference type="InterPro" id="IPR000408">
    <property type="entry name" value="Reg_chr_condens"/>
</dbReference>
<evidence type="ECO:0000256" key="2">
    <source>
        <dbReference type="PROSITE-ProRule" id="PRU00235"/>
    </source>
</evidence>
<feature type="repeat" description="RCC1" evidence="2">
    <location>
        <begin position="203"/>
        <end position="253"/>
    </location>
</feature>
<dbReference type="Pfam" id="PF25390">
    <property type="entry name" value="WD40_RLD"/>
    <property type="match status" value="1"/>
</dbReference>
<dbReference type="Proteomes" id="UP000728032">
    <property type="component" value="Unassembled WGS sequence"/>
</dbReference>
<keyword evidence="5" id="KW-1185">Reference proteome</keyword>
<feature type="domain" description="RCC1-like" evidence="3">
    <location>
        <begin position="36"/>
        <end position="264"/>
    </location>
</feature>
<dbReference type="PROSITE" id="PS00626">
    <property type="entry name" value="RCC1_2"/>
    <property type="match status" value="1"/>
</dbReference>
<feature type="repeat" description="RCC1" evidence="2">
    <location>
        <begin position="43"/>
        <end position="94"/>
    </location>
</feature>
<dbReference type="PROSITE" id="PS50012">
    <property type="entry name" value="RCC1_3"/>
    <property type="match status" value="4"/>
</dbReference>
<dbReference type="InterPro" id="IPR051625">
    <property type="entry name" value="Signaling_Regulatory_Domain"/>
</dbReference>
<evidence type="ECO:0000313" key="4">
    <source>
        <dbReference type="EMBL" id="CAD7652965.1"/>
    </source>
</evidence>
<accession>A0A7R9M3T6</accession>
<dbReference type="EMBL" id="CAJPVJ010006120">
    <property type="protein sequence ID" value="CAG2170152.1"/>
    <property type="molecule type" value="Genomic_DNA"/>
</dbReference>
<dbReference type="AlphaFoldDB" id="A0A7R9M3T6"/>
<organism evidence="4">
    <name type="scientific">Oppiella nova</name>
    <dbReference type="NCBI Taxonomy" id="334625"/>
    <lineage>
        <taxon>Eukaryota</taxon>
        <taxon>Metazoa</taxon>
        <taxon>Ecdysozoa</taxon>
        <taxon>Arthropoda</taxon>
        <taxon>Chelicerata</taxon>
        <taxon>Arachnida</taxon>
        <taxon>Acari</taxon>
        <taxon>Acariformes</taxon>
        <taxon>Sarcoptiformes</taxon>
        <taxon>Oribatida</taxon>
        <taxon>Brachypylina</taxon>
        <taxon>Oppioidea</taxon>
        <taxon>Oppiidae</taxon>
        <taxon>Oppiella</taxon>
    </lineage>
</organism>
<evidence type="ECO:0000259" key="3">
    <source>
        <dbReference type="Pfam" id="PF25390"/>
    </source>
</evidence>
<dbReference type="PRINTS" id="PR00633">
    <property type="entry name" value="RCCNDNSATION"/>
</dbReference>
<reference evidence="4" key="1">
    <citation type="submission" date="2020-11" db="EMBL/GenBank/DDBJ databases">
        <authorList>
            <person name="Tran Van P."/>
        </authorList>
    </citation>
    <scope>NUCLEOTIDE SEQUENCE</scope>
</reference>
<sequence>MSSIVKKLSICDKIPEKTKQAISLLYAFDDSEGDNILFITTDDCVYGMGANTLGALGLGHNRLVLSPQLIPELSHQEIQHFVNGFDFVLAINAERQVYSWGHNSSGQLGRETPQFAYYFKPKRLSRFDYRDVIQVSCGYFHALALTTDGEVYGWGANAWGQVGCGSSKLRNIPAPMRLCFPSKHVISAVYCGKYTSFAVTSEGLVFSWGQNQYSQLGHDNDGQCVYAPKYVMGVQNVKTICPSNTVSHLLTTDGLLYFCGQYCMNDINSCSGKTPKLSVRELKSGIQDMRQVVSYKRNVYHNFHDFYVSECQLTENPIDLSDESDERLLNQLSNSGQTPREHLYESVDYPAIKAKKLEARDQEINAQTATNLMKTTLKTSHFNPFSVTSKSTPLSESLQMTTSKVIDMNKDSSLTNVTDPDETFDAKSIDLIDLLEYPERSRQELLEYHNKLQENIENKFIEPEFVTIVDNEDSGYINETDCQVMADDCQLNQSSEYEPLITDFV</sequence>
<evidence type="ECO:0000256" key="1">
    <source>
        <dbReference type="ARBA" id="ARBA00022737"/>
    </source>
</evidence>
<feature type="repeat" description="RCC1" evidence="2">
    <location>
        <begin position="149"/>
        <end position="202"/>
    </location>
</feature>
<dbReference type="SUPFAM" id="SSF50985">
    <property type="entry name" value="RCC1/BLIP-II"/>
    <property type="match status" value="1"/>
</dbReference>
<dbReference type="EMBL" id="OC920945">
    <property type="protein sequence ID" value="CAD7652965.1"/>
    <property type="molecule type" value="Genomic_DNA"/>
</dbReference>
<proteinExistence type="predicted"/>
<protein>
    <recommendedName>
        <fullName evidence="3">RCC1-like domain-containing protein</fullName>
    </recommendedName>
</protein>
<evidence type="ECO:0000313" key="5">
    <source>
        <dbReference type="Proteomes" id="UP000728032"/>
    </source>
</evidence>
<name>A0A7R9M3T6_9ACAR</name>
<gene>
    <name evidence="4" type="ORF">ONB1V03_LOCUS9623</name>
</gene>
<dbReference type="Gene3D" id="2.130.10.30">
    <property type="entry name" value="Regulator of chromosome condensation 1/beta-lactamase-inhibitor protein II"/>
    <property type="match status" value="1"/>
</dbReference>